<dbReference type="PANTHER" id="PTHR30097:SF4">
    <property type="entry name" value="SLR6042 PROTEIN"/>
    <property type="match status" value="1"/>
</dbReference>
<dbReference type="GO" id="GO:0030288">
    <property type="term" value="C:outer membrane-bounded periplasmic space"/>
    <property type="evidence" value="ECO:0007669"/>
    <property type="project" value="TreeGrafter"/>
</dbReference>
<evidence type="ECO:0000313" key="11">
    <source>
        <dbReference type="Proteomes" id="UP000255168"/>
    </source>
</evidence>
<evidence type="ECO:0000313" key="9">
    <source>
        <dbReference type="EMBL" id="SOZ38404.1"/>
    </source>
</evidence>
<feature type="domain" description="CzcB-like C-terminal circularly permuted SH3-like" evidence="8">
    <location>
        <begin position="419"/>
        <end position="479"/>
    </location>
</feature>
<dbReference type="RefSeq" id="WP_115678377.1">
    <property type="nucleotide sequence ID" value="NZ_LT976977.1"/>
</dbReference>
<dbReference type="Pfam" id="PF25975">
    <property type="entry name" value="CzcB_C"/>
    <property type="match status" value="1"/>
</dbReference>
<evidence type="ECO:0000259" key="8">
    <source>
        <dbReference type="Pfam" id="PF25975"/>
    </source>
</evidence>
<feature type="signal peptide" evidence="3">
    <location>
        <begin position="1"/>
        <end position="25"/>
    </location>
</feature>
<dbReference type="GO" id="GO:0060003">
    <property type="term" value="P:copper ion export"/>
    <property type="evidence" value="ECO:0007669"/>
    <property type="project" value="TreeGrafter"/>
</dbReference>
<evidence type="ECO:0000259" key="7">
    <source>
        <dbReference type="Pfam" id="PF25973"/>
    </source>
</evidence>
<organism evidence="10 11">
    <name type="scientific">Cupriavidus neocaledonicus</name>
    <dbReference type="NCBI Taxonomy" id="1040979"/>
    <lineage>
        <taxon>Bacteria</taxon>
        <taxon>Pseudomonadati</taxon>
        <taxon>Pseudomonadota</taxon>
        <taxon>Betaproteobacteria</taxon>
        <taxon>Burkholderiales</taxon>
        <taxon>Burkholderiaceae</taxon>
        <taxon>Cupriavidus</taxon>
    </lineage>
</organism>
<dbReference type="Pfam" id="PF25971">
    <property type="entry name" value="CzcB_N"/>
    <property type="match status" value="1"/>
</dbReference>
<evidence type="ECO:0000256" key="2">
    <source>
        <dbReference type="ARBA" id="ARBA00022448"/>
    </source>
</evidence>
<dbReference type="GO" id="GO:0016020">
    <property type="term" value="C:membrane"/>
    <property type="evidence" value="ECO:0007669"/>
    <property type="project" value="InterPro"/>
</dbReference>
<dbReference type="Gene3D" id="2.40.50.100">
    <property type="match status" value="1"/>
</dbReference>
<evidence type="ECO:0000259" key="4">
    <source>
        <dbReference type="Pfam" id="PF25893"/>
    </source>
</evidence>
<evidence type="ECO:0000313" key="10">
    <source>
        <dbReference type="EMBL" id="SPD46752.1"/>
    </source>
</evidence>
<feature type="domain" description="CzcB N-terminal" evidence="6">
    <location>
        <begin position="52"/>
        <end position="143"/>
    </location>
</feature>
<dbReference type="GO" id="GO:0015679">
    <property type="term" value="P:plasma membrane copper ion transport"/>
    <property type="evidence" value="ECO:0007669"/>
    <property type="project" value="TreeGrafter"/>
</dbReference>
<dbReference type="InterPro" id="IPR051909">
    <property type="entry name" value="MFP_Cation_Efflux"/>
</dbReference>
<evidence type="ECO:0000259" key="6">
    <source>
        <dbReference type="Pfam" id="PF25971"/>
    </source>
</evidence>
<dbReference type="EMBL" id="OFTC01000033">
    <property type="protein sequence ID" value="SOZ38404.1"/>
    <property type="molecule type" value="Genomic_DNA"/>
</dbReference>
<dbReference type="NCBIfam" id="TIGR01730">
    <property type="entry name" value="RND_mfp"/>
    <property type="match status" value="1"/>
</dbReference>
<dbReference type="GO" id="GO:0022857">
    <property type="term" value="F:transmembrane transporter activity"/>
    <property type="evidence" value="ECO:0007669"/>
    <property type="project" value="InterPro"/>
</dbReference>
<dbReference type="Pfam" id="PF25973">
    <property type="entry name" value="BSH_CzcB"/>
    <property type="match status" value="1"/>
</dbReference>
<feature type="domain" description="CzcB-like alpha-helical hairpin" evidence="4">
    <location>
        <begin position="229"/>
        <end position="288"/>
    </location>
</feature>
<comment type="similarity">
    <text evidence="1">Belongs to the membrane fusion protein (MFP) (TC 8.A.1) family.</text>
</comment>
<dbReference type="InterPro" id="IPR058646">
    <property type="entry name" value="CzcB_N"/>
</dbReference>
<dbReference type="Proteomes" id="UP000255168">
    <property type="component" value="Chromosome I"/>
</dbReference>
<keyword evidence="2" id="KW-0813">Transport</keyword>
<protein>
    <submittedName>
        <fullName evidence="9">Cobalt-zinc-cadmium resistance efflux pump CzcB</fullName>
    </submittedName>
    <submittedName>
        <fullName evidence="10">Efflux transporter periplasmic adaptor subunit</fullName>
    </submittedName>
</protein>
<dbReference type="AlphaFoldDB" id="A0A375H4Z9"/>
<dbReference type="Gene3D" id="2.40.420.20">
    <property type="match status" value="1"/>
</dbReference>
<dbReference type="FunFam" id="2.40.30.170:FF:000010">
    <property type="entry name" value="Efflux RND transporter periplasmic adaptor subunit"/>
    <property type="match status" value="1"/>
</dbReference>
<dbReference type="InterPro" id="IPR006143">
    <property type="entry name" value="RND_pump_MFP"/>
</dbReference>
<dbReference type="InterPro" id="IPR058647">
    <property type="entry name" value="BSH_CzcB-like"/>
</dbReference>
<keyword evidence="3" id="KW-0732">Signal</keyword>
<keyword evidence="12" id="KW-1185">Reference proteome</keyword>
<evidence type="ECO:0000259" key="5">
    <source>
        <dbReference type="Pfam" id="PF25954"/>
    </source>
</evidence>
<evidence type="ECO:0000313" key="12">
    <source>
        <dbReference type="Proteomes" id="UP000256710"/>
    </source>
</evidence>
<evidence type="ECO:0000256" key="1">
    <source>
        <dbReference type="ARBA" id="ARBA00009477"/>
    </source>
</evidence>
<evidence type="ECO:0000256" key="3">
    <source>
        <dbReference type="SAM" id="SignalP"/>
    </source>
</evidence>
<reference evidence="11 12" key="1">
    <citation type="submission" date="2018-01" db="EMBL/GenBank/DDBJ databases">
        <authorList>
            <person name="Clerissi C."/>
        </authorList>
    </citation>
    <scope>NUCLEOTIDE SEQUENCE [LARGE SCALE GENOMIC DNA]</scope>
    <source>
        <strain evidence="9">Cupriavidus taiwanensis STM 6082</strain>
        <strain evidence="10">Cupriavidus taiwanensis STM 6160</strain>
    </source>
</reference>
<dbReference type="PANTHER" id="PTHR30097">
    <property type="entry name" value="CATION EFFLUX SYSTEM PROTEIN CUSB"/>
    <property type="match status" value="1"/>
</dbReference>
<dbReference type="InterPro" id="IPR058649">
    <property type="entry name" value="CzcB_C"/>
</dbReference>
<gene>
    <name evidence="9" type="primary">czcB</name>
    <name evidence="9" type="ORF">CBM2605_B100355</name>
    <name evidence="10" type="ORF">CBM2607_11692</name>
</gene>
<dbReference type="SUPFAM" id="SSF111369">
    <property type="entry name" value="HlyD-like secretion proteins"/>
    <property type="match status" value="1"/>
</dbReference>
<dbReference type="Pfam" id="PF25954">
    <property type="entry name" value="Beta-barrel_RND_2"/>
    <property type="match status" value="1"/>
</dbReference>
<name>A0A375H4Z9_9BURK</name>
<dbReference type="Proteomes" id="UP000256710">
    <property type="component" value="Unassembled WGS sequence"/>
</dbReference>
<sequence length="491" mass="52664">MKTRSAITLAVVTLLLGAAAGYQLAHRGASPGVAAIAETSTAEEAVRGPHGGRLLGDGKFQVEVTIFEQGVPPQFRLYLYEDGKPLAPGAAQASITLQRLGRPAEPIAFRVERDYLRGDKVIVEPHSFDVNVTANYQGKASSWKYSQVEARVEMDDAQLKEAGVDVLTAAPARIRSVLELPGTVKPNADRFVPLLQQFKGTVVSIPVDEGSRVRRGDLLAVVESPEVGELRSTLAVARDKAQLYRKTVEREEKLFAERISPEQDVLAARQAYREAQIAANAAARSLEAMRVTAGGSGNIARVELRAPIDGVVTAKSVAPGQAVDAGSVLMSVADTETVWVELPVYPKDMAAVRPGQAVVVKSTDGSLEAEGKVEMVSPLAGEQTRTSTARVVLPNPKRAWRPGTVVNTTLTTEEQEVAVAVDKSAIQTVRDWKVVFGRYGKYLEARPLELGRSDDKMVEVLDGLTPGEKYAAGNSFTVKAELGKAGATHDH</sequence>
<dbReference type="InterPro" id="IPR058648">
    <property type="entry name" value="HH_CzcB-like"/>
</dbReference>
<dbReference type="Gene3D" id="2.40.30.170">
    <property type="match status" value="1"/>
</dbReference>
<dbReference type="Pfam" id="PF25893">
    <property type="entry name" value="HH_CzcB"/>
    <property type="match status" value="1"/>
</dbReference>
<proteinExistence type="inferred from homology"/>
<accession>A0A375H4Z9</accession>
<feature type="domain" description="CusB-like beta-barrel" evidence="5">
    <location>
        <begin position="337"/>
        <end position="413"/>
    </location>
</feature>
<dbReference type="EMBL" id="LT984806">
    <property type="protein sequence ID" value="SPD46752.1"/>
    <property type="molecule type" value="Genomic_DNA"/>
</dbReference>
<dbReference type="InterPro" id="IPR058792">
    <property type="entry name" value="Beta-barrel_RND_2"/>
</dbReference>
<dbReference type="GO" id="GO:0046914">
    <property type="term" value="F:transition metal ion binding"/>
    <property type="evidence" value="ECO:0007669"/>
    <property type="project" value="TreeGrafter"/>
</dbReference>
<feature type="domain" description="CzcB-like barrel-sandwich hybrid" evidence="7">
    <location>
        <begin position="196"/>
        <end position="334"/>
    </location>
</feature>
<feature type="chain" id="PRO_5016844990" evidence="3">
    <location>
        <begin position="26"/>
        <end position="491"/>
    </location>
</feature>